<gene>
    <name evidence="1" type="ORF">TRFO_28649</name>
</gene>
<proteinExistence type="predicted"/>
<accession>A0A1J4JZR8</accession>
<dbReference type="RefSeq" id="XP_068357120.1">
    <property type="nucleotide sequence ID" value="XM_068506304.1"/>
</dbReference>
<dbReference type="GeneID" id="94841008"/>
<dbReference type="VEuPathDB" id="TrichDB:TRFO_28649"/>
<dbReference type="EMBL" id="MLAK01000810">
    <property type="protein sequence ID" value="OHT03984.1"/>
    <property type="molecule type" value="Genomic_DNA"/>
</dbReference>
<organism evidence="1 2">
    <name type="scientific">Tritrichomonas foetus</name>
    <dbReference type="NCBI Taxonomy" id="1144522"/>
    <lineage>
        <taxon>Eukaryota</taxon>
        <taxon>Metamonada</taxon>
        <taxon>Parabasalia</taxon>
        <taxon>Tritrichomonadida</taxon>
        <taxon>Tritrichomonadidae</taxon>
        <taxon>Tritrichomonas</taxon>
    </lineage>
</organism>
<comment type="caution">
    <text evidence="1">The sequence shown here is derived from an EMBL/GenBank/DDBJ whole genome shotgun (WGS) entry which is preliminary data.</text>
</comment>
<sequence>MFFIEDPNKNEEQMKKNNQEMRKYDSNLKYYHIIPNVSFMIINNEEGSYERKQIKRGDEVNEIVERIQNEFENKGYLLSSIFFERFTCE</sequence>
<dbReference type="Proteomes" id="UP000179807">
    <property type="component" value="Unassembled WGS sequence"/>
</dbReference>
<evidence type="ECO:0000313" key="2">
    <source>
        <dbReference type="Proteomes" id="UP000179807"/>
    </source>
</evidence>
<reference evidence="1" key="1">
    <citation type="submission" date="2016-10" db="EMBL/GenBank/DDBJ databases">
        <authorList>
            <person name="Benchimol M."/>
            <person name="Almeida L.G."/>
            <person name="Vasconcelos A.T."/>
            <person name="Perreira-Neves A."/>
            <person name="Rosa I.A."/>
            <person name="Tasca T."/>
            <person name="Bogo M.R."/>
            <person name="de Souza W."/>
        </authorList>
    </citation>
    <scope>NUCLEOTIDE SEQUENCE [LARGE SCALE GENOMIC DNA]</scope>
    <source>
        <strain evidence="1">K</strain>
    </source>
</reference>
<name>A0A1J4JZR8_9EUKA</name>
<dbReference type="AlphaFoldDB" id="A0A1J4JZR8"/>
<protein>
    <submittedName>
        <fullName evidence="1">Uncharacterized protein</fullName>
    </submittedName>
</protein>
<keyword evidence="2" id="KW-1185">Reference proteome</keyword>
<evidence type="ECO:0000313" key="1">
    <source>
        <dbReference type="EMBL" id="OHT03984.1"/>
    </source>
</evidence>